<gene>
    <name evidence="2" type="ORF">SAMN05660420_02967</name>
</gene>
<evidence type="ECO:0000313" key="2">
    <source>
        <dbReference type="EMBL" id="SEA72302.1"/>
    </source>
</evidence>
<reference evidence="2 3" key="1">
    <citation type="submission" date="2016-10" db="EMBL/GenBank/DDBJ databases">
        <authorList>
            <person name="de Groot N.N."/>
        </authorList>
    </citation>
    <scope>NUCLEOTIDE SEQUENCE [LARGE SCALE GENOMIC DNA]</scope>
    <source>
        <strain evidence="2 3">DSM 7343</strain>
    </source>
</reference>
<dbReference type="PANTHER" id="PTHR47237">
    <property type="entry name" value="SLL0310 PROTEIN"/>
    <property type="match status" value="1"/>
</dbReference>
<organism evidence="2 3">
    <name type="scientific">Desulfuromusa kysingii</name>
    <dbReference type="NCBI Taxonomy" id="37625"/>
    <lineage>
        <taxon>Bacteria</taxon>
        <taxon>Pseudomonadati</taxon>
        <taxon>Thermodesulfobacteriota</taxon>
        <taxon>Desulfuromonadia</taxon>
        <taxon>Desulfuromonadales</taxon>
        <taxon>Geopsychrobacteraceae</taxon>
        <taxon>Desulfuromusa</taxon>
    </lineage>
</organism>
<dbReference type="STRING" id="37625.SAMN05660420_02967"/>
<dbReference type="PROSITE" id="PS51186">
    <property type="entry name" value="GNAT"/>
    <property type="match status" value="1"/>
</dbReference>
<evidence type="ECO:0000313" key="3">
    <source>
        <dbReference type="Proteomes" id="UP000199409"/>
    </source>
</evidence>
<keyword evidence="2" id="KW-0808">Transferase</keyword>
<dbReference type="EMBL" id="FNQN01000010">
    <property type="protein sequence ID" value="SEA72302.1"/>
    <property type="molecule type" value="Genomic_DNA"/>
</dbReference>
<dbReference type="CDD" id="cd04301">
    <property type="entry name" value="NAT_SF"/>
    <property type="match status" value="1"/>
</dbReference>
<sequence>MVIKPLSHDDFPTFYSWARKEGWTISFQEQRLFQNQWQPCFFTLWERGCCCGFISVVIYKTSGWIGNLLIHPEKRRKGYGSTLFDFALEQLEKNQLGRIWLTASAQGAGIYRQRGFVQVEQIIRWTGVGSGQRNKPSPSGSAATVEQLVQLDLDCWKESRRPLLRLLADDGIIFKEGGSMVLLQPGPEFWQAGPWLTPLSAPQETRRLLTAIIETTPVAVPLIMDIVESSSLDLLLRQHGFRIAGQNELMCKSQEPLDDLTAVTALASLGSIG</sequence>
<dbReference type="Proteomes" id="UP000199409">
    <property type="component" value="Unassembled WGS sequence"/>
</dbReference>
<accession>A0A1H4DJA9</accession>
<dbReference type="PANTHER" id="PTHR47237:SF1">
    <property type="entry name" value="SLL0310 PROTEIN"/>
    <property type="match status" value="1"/>
</dbReference>
<proteinExistence type="predicted"/>
<keyword evidence="3" id="KW-1185">Reference proteome</keyword>
<dbReference type="InterPro" id="IPR000182">
    <property type="entry name" value="GNAT_dom"/>
</dbReference>
<feature type="domain" description="N-acetyltransferase" evidence="1">
    <location>
        <begin position="1"/>
        <end position="138"/>
    </location>
</feature>
<dbReference type="GO" id="GO:0016747">
    <property type="term" value="F:acyltransferase activity, transferring groups other than amino-acyl groups"/>
    <property type="evidence" value="ECO:0007669"/>
    <property type="project" value="InterPro"/>
</dbReference>
<protein>
    <submittedName>
        <fullName evidence="2">Acetyltransferase (GNAT) domain-containing protein</fullName>
    </submittedName>
</protein>
<dbReference type="RefSeq" id="WP_092350229.1">
    <property type="nucleotide sequence ID" value="NZ_FNQN01000010.1"/>
</dbReference>
<evidence type="ECO:0000259" key="1">
    <source>
        <dbReference type="PROSITE" id="PS51186"/>
    </source>
</evidence>
<dbReference type="Gene3D" id="3.40.630.30">
    <property type="match status" value="1"/>
</dbReference>
<dbReference type="SUPFAM" id="SSF55729">
    <property type="entry name" value="Acyl-CoA N-acyltransferases (Nat)"/>
    <property type="match status" value="1"/>
</dbReference>
<dbReference type="InterPro" id="IPR052729">
    <property type="entry name" value="Acyl/Acetyltrans_Enzymes"/>
</dbReference>
<dbReference type="Pfam" id="PF00583">
    <property type="entry name" value="Acetyltransf_1"/>
    <property type="match status" value="1"/>
</dbReference>
<name>A0A1H4DJA9_9BACT</name>
<dbReference type="AlphaFoldDB" id="A0A1H4DJA9"/>
<dbReference type="InterPro" id="IPR016181">
    <property type="entry name" value="Acyl_CoA_acyltransferase"/>
</dbReference>
<dbReference type="OrthoDB" id="5393364at2"/>